<evidence type="ECO:0008006" key="3">
    <source>
        <dbReference type="Google" id="ProtNLM"/>
    </source>
</evidence>
<gene>
    <name evidence="1" type="ORF">MPNT_530003</name>
</gene>
<reference evidence="1" key="1">
    <citation type="submission" date="2021-02" db="EMBL/GenBank/DDBJ databases">
        <authorList>
            <person name="Cremers G."/>
            <person name="Picone N."/>
        </authorList>
    </citation>
    <scope>NUCLEOTIDE SEQUENCE</scope>
    <source>
        <strain evidence="1">PQ17</strain>
    </source>
</reference>
<accession>A0A8J2FTR9</accession>
<evidence type="ECO:0000313" key="1">
    <source>
        <dbReference type="EMBL" id="CAF0703259.1"/>
    </source>
</evidence>
<evidence type="ECO:0000313" key="2">
    <source>
        <dbReference type="Proteomes" id="UP000663859"/>
    </source>
</evidence>
<dbReference type="EMBL" id="CAJNOB010000049">
    <property type="protein sequence ID" value="CAF0703259.1"/>
    <property type="molecule type" value="Genomic_DNA"/>
</dbReference>
<proteinExistence type="predicted"/>
<sequence length="313" mass="33996">MKRHILRMTKAKKMLVGAGTLLGMVTMAIALPVKGKVLWREGRAERIGGTGTQTLQVGDEVGNGLLIRTGSDGAALLEFFPKCFVLVRPNSELSIQGLASEQVGQGKYDAANVELRRGEIFTSLHKLEGRTCFLAVNVTGRRVYAETGLYSLTRREGRVAVVLGRGHAVWHDPNRAGTQREWSLGAGQWLFFGEADQGVRVGSVPKTKLHGVQLVALSQLQPAVTGLQGWIMLQGAFDMVTSGPQTNLPLVSQWNQTASVLEQAGDPPDPLIPLPPVIAARLIEHLERLLAIFPPNSAQARMILELIQEISPH</sequence>
<organism evidence="1 2">
    <name type="scientific">Candidatus Methylacidithermus pantelleriae</name>
    <dbReference type="NCBI Taxonomy" id="2744239"/>
    <lineage>
        <taxon>Bacteria</taxon>
        <taxon>Pseudomonadati</taxon>
        <taxon>Verrucomicrobiota</taxon>
        <taxon>Methylacidiphilae</taxon>
        <taxon>Methylacidiphilales</taxon>
        <taxon>Methylacidiphilaceae</taxon>
        <taxon>Candidatus Methylacidithermus</taxon>
    </lineage>
</organism>
<dbReference type="AlphaFoldDB" id="A0A8J2FTR9"/>
<dbReference type="RefSeq" id="WP_174583543.1">
    <property type="nucleotide sequence ID" value="NZ_CAJNOB010000049.1"/>
</dbReference>
<comment type="caution">
    <text evidence="1">The sequence shown here is derived from an EMBL/GenBank/DDBJ whole genome shotgun (WGS) entry which is preliminary data.</text>
</comment>
<protein>
    <recommendedName>
        <fullName evidence="3">FecR protein domain-containing protein</fullName>
    </recommendedName>
</protein>
<name>A0A8J2FTR9_9BACT</name>
<dbReference type="Proteomes" id="UP000663859">
    <property type="component" value="Unassembled WGS sequence"/>
</dbReference>
<keyword evidence="2" id="KW-1185">Reference proteome</keyword>